<dbReference type="CDD" id="cd06467">
    <property type="entry name" value="p23_NUDC_like"/>
    <property type="match status" value="1"/>
</dbReference>
<evidence type="ECO:0000256" key="3">
    <source>
        <dbReference type="ARBA" id="ARBA00059400"/>
    </source>
</evidence>
<proteinExistence type="predicted"/>
<dbReference type="InterPro" id="IPR008978">
    <property type="entry name" value="HSP20-like_chaperone"/>
</dbReference>
<dbReference type="Gene3D" id="2.60.40.790">
    <property type="match status" value="1"/>
</dbReference>
<evidence type="ECO:0000256" key="5">
    <source>
        <dbReference type="SAM" id="MobiDB-lite"/>
    </source>
</evidence>
<dbReference type="GO" id="GO:0005737">
    <property type="term" value="C:cytoplasm"/>
    <property type="evidence" value="ECO:0007669"/>
    <property type="project" value="UniProtKB-SubCell"/>
</dbReference>
<dbReference type="OrthoDB" id="416217at2759"/>
<evidence type="ECO:0000313" key="8">
    <source>
        <dbReference type="Proteomes" id="UP000219338"/>
    </source>
</evidence>
<dbReference type="PANTHER" id="PTHR12356">
    <property type="entry name" value="NUCLEAR MOVEMENT PROTEIN NUDC"/>
    <property type="match status" value="1"/>
</dbReference>
<dbReference type="OMA" id="RQKEMGG"/>
<dbReference type="InterPro" id="IPR007052">
    <property type="entry name" value="CS_dom"/>
</dbReference>
<keyword evidence="2" id="KW-0963">Cytoplasm</keyword>
<sequence length="194" mass="22537">MARMSVEEYDKLSPEERQKHDKEERAREAREQAELPYTWTQELTELDLVVPVPKGTRARDLSVVIQKKKLSVGLKGKEKILDGELCKEIKLDDSTWTLQDNEAVHIHLEKVNKEQWWENVLTHHPKIDTTKIEPENSKLSDLDGETRGMVEKMMFDNQQKQMGKPSSDELKKMEALQKFQAAHPELDFSNAKIT</sequence>
<feature type="region of interest" description="Disordered" evidence="5">
    <location>
        <begin position="1"/>
        <end position="33"/>
    </location>
</feature>
<dbReference type="EMBL" id="FUEG01000006">
    <property type="protein sequence ID" value="SJL05443.1"/>
    <property type="molecule type" value="Genomic_DNA"/>
</dbReference>
<dbReference type="SUPFAM" id="SSF49764">
    <property type="entry name" value="HSP20-like chaperones"/>
    <property type="match status" value="1"/>
</dbReference>
<reference evidence="8" key="1">
    <citation type="journal article" date="2017" name="Nat. Ecol. Evol.">
        <title>Genome expansion and lineage-specific genetic innovations in the forest pathogenic fungi Armillaria.</title>
        <authorList>
            <person name="Sipos G."/>
            <person name="Prasanna A.N."/>
            <person name="Walter M.C."/>
            <person name="O'Connor E."/>
            <person name="Balint B."/>
            <person name="Krizsan K."/>
            <person name="Kiss B."/>
            <person name="Hess J."/>
            <person name="Varga T."/>
            <person name="Slot J."/>
            <person name="Riley R."/>
            <person name="Boka B."/>
            <person name="Rigling D."/>
            <person name="Barry K."/>
            <person name="Lee J."/>
            <person name="Mihaltcheva S."/>
            <person name="LaButti K."/>
            <person name="Lipzen A."/>
            <person name="Waldron R."/>
            <person name="Moloney N.M."/>
            <person name="Sperisen C."/>
            <person name="Kredics L."/>
            <person name="Vagvoelgyi C."/>
            <person name="Patrignani A."/>
            <person name="Fitzpatrick D."/>
            <person name="Nagy I."/>
            <person name="Doyle S."/>
            <person name="Anderson J.B."/>
            <person name="Grigoriev I.V."/>
            <person name="Gueldener U."/>
            <person name="Muensterkoetter M."/>
            <person name="Nagy L.G."/>
        </authorList>
    </citation>
    <scope>NUCLEOTIDE SEQUENCE [LARGE SCALE GENOMIC DNA]</scope>
    <source>
        <strain evidence="8">C18/9</strain>
    </source>
</reference>
<evidence type="ECO:0000256" key="1">
    <source>
        <dbReference type="ARBA" id="ARBA00004496"/>
    </source>
</evidence>
<dbReference type="Proteomes" id="UP000219338">
    <property type="component" value="Unassembled WGS sequence"/>
</dbReference>
<comment type="subcellular location">
    <subcellularLocation>
        <location evidence="1">Cytoplasm</location>
    </subcellularLocation>
</comment>
<dbReference type="PANTHER" id="PTHR12356:SF3">
    <property type="entry name" value="NUCLEAR MIGRATION PROTEIN NUDC"/>
    <property type="match status" value="1"/>
</dbReference>
<dbReference type="STRING" id="47428.A0A284R9N1"/>
<comment type="function">
    <text evidence="3">Required for nuclear movement. May interact between microtubules and nuclei and/or may be involved in the generation of force used to move nuclei during interphase.</text>
</comment>
<dbReference type="GO" id="GO:0051082">
    <property type="term" value="F:unfolded protein binding"/>
    <property type="evidence" value="ECO:0007669"/>
    <property type="project" value="TreeGrafter"/>
</dbReference>
<feature type="domain" description="CS" evidence="6">
    <location>
        <begin position="32"/>
        <end position="121"/>
    </location>
</feature>
<dbReference type="InterPro" id="IPR037898">
    <property type="entry name" value="NudC_fam"/>
</dbReference>
<evidence type="ECO:0000256" key="4">
    <source>
        <dbReference type="ARBA" id="ARBA00068398"/>
    </source>
</evidence>
<evidence type="ECO:0000256" key="2">
    <source>
        <dbReference type="ARBA" id="ARBA00022490"/>
    </source>
</evidence>
<keyword evidence="8" id="KW-1185">Reference proteome</keyword>
<dbReference type="AlphaFoldDB" id="A0A284R9N1"/>
<organism evidence="7 8">
    <name type="scientific">Armillaria ostoyae</name>
    <name type="common">Armillaria root rot fungus</name>
    <dbReference type="NCBI Taxonomy" id="47428"/>
    <lineage>
        <taxon>Eukaryota</taxon>
        <taxon>Fungi</taxon>
        <taxon>Dikarya</taxon>
        <taxon>Basidiomycota</taxon>
        <taxon>Agaricomycotina</taxon>
        <taxon>Agaricomycetes</taxon>
        <taxon>Agaricomycetidae</taxon>
        <taxon>Agaricales</taxon>
        <taxon>Marasmiineae</taxon>
        <taxon>Physalacriaceae</taxon>
        <taxon>Armillaria</taxon>
    </lineage>
</organism>
<dbReference type="FunFam" id="2.60.40.790:FF:000001">
    <property type="entry name" value="Nuclear migration protein nudC"/>
    <property type="match status" value="1"/>
</dbReference>
<dbReference type="GO" id="GO:0006457">
    <property type="term" value="P:protein folding"/>
    <property type="evidence" value="ECO:0007669"/>
    <property type="project" value="TreeGrafter"/>
</dbReference>
<gene>
    <name evidence="7" type="ORF">ARMOST_08810</name>
</gene>
<protein>
    <recommendedName>
        <fullName evidence="4">Nuclear movement protein nudC</fullName>
    </recommendedName>
</protein>
<evidence type="ECO:0000313" key="7">
    <source>
        <dbReference type="EMBL" id="SJL05443.1"/>
    </source>
</evidence>
<evidence type="ECO:0000259" key="6">
    <source>
        <dbReference type="PROSITE" id="PS51203"/>
    </source>
</evidence>
<dbReference type="Pfam" id="PF04969">
    <property type="entry name" value="CS"/>
    <property type="match status" value="1"/>
</dbReference>
<name>A0A284R9N1_ARMOS</name>
<dbReference type="PROSITE" id="PS51203">
    <property type="entry name" value="CS"/>
    <property type="match status" value="1"/>
</dbReference>
<accession>A0A284R9N1</accession>